<organism evidence="1 2">
    <name type="scientific">Anaerotruncus colihominis</name>
    <dbReference type="NCBI Taxonomy" id="169435"/>
    <lineage>
        <taxon>Bacteria</taxon>
        <taxon>Bacillati</taxon>
        <taxon>Bacillota</taxon>
        <taxon>Clostridia</taxon>
        <taxon>Eubacteriales</taxon>
        <taxon>Oscillospiraceae</taxon>
        <taxon>Anaerotruncus</taxon>
    </lineage>
</organism>
<dbReference type="InterPro" id="IPR010181">
    <property type="entry name" value="CGCAxxGCC_motif"/>
</dbReference>
<evidence type="ECO:0000313" key="1">
    <source>
        <dbReference type="EMBL" id="NBH60578.1"/>
    </source>
</evidence>
<dbReference type="EMBL" id="QXWK01000003">
    <property type="protein sequence ID" value="NBH60578.1"/>
    <property type="molecule type" value="Genomic_DNA"/>
</dbReference>
<accession>A0A845QKF5</accession>
<protein>
    <submittedName>
        <fullName evidence="1">C_GCAxxG_C_C family protein</fullName>
    </submittedName>
</protein>
<comment type="caution">
    <text evidence="1">The sequence shown here is derived from an EMBL/GenBank/DDBJ whole genome shotgun (WGS) entry which is preliminary data.</text>
</comment>
<dbReference type="RefSeq" id="WP_160200877.1">
    <property type="nucleotide sequence ID" value="NZ_QXWK01000003.1"/>
</dbReference>
<sequence>MNRKELAVNLHHKKFNCAQAVVCAFADTLDCDTKTIFKLAEAFGNGMSTRGTCGAVSAMAMVIGMKESDGELDNPKTKVNCYKLMKKATEMFTAKNQSVICRELKGLDGGIPLRSCDGCIEDAAAILDELLFDNME</sequence>
<reference evidence="1 2" key="1">
    <citation type="submission" date="2018-08" db="EMBL/GenBank/DDBJ databases">
        <title>Murine metabolic-syndrome-specific gut microbial biobank.</title>
        <authorList>
            <person name="Liu C."/>
        </authorList>
    </citation>
    <scope>NUCLEOTIDE SEQUENCE [LARGE SCALE GENOMIC DNA]</scope>
    <source>
        <strain evidence="1 2">28</strain>
    </source>
</reference>
<dbReference type="AlphaFoldDB" id="A0A845QKF5"/>
<name>A0A845QKF5_9FIRM</name>
<dbReference type="Pfam" id="PF09719">
    <property type="entry name" value="C_GCAxxG_C_C"/>
    <property type="match status" value="1"/>
</dbReference>
<dbReference type="NCBIfam" id="TIGR01909">
    <property type="entry name" value="C_GCAxxG_C_C"/>
    <property type="match status" value="1"/>
</dbReference>
<evidence type="ECO:0000313" key="2">
    <source>
        <dbReference type="Proteomes" id="UP000446866"/>
    </source>
</evidence>
<keyword evidence="2" id="KW-1185">Reference proteome</keyword>
<proteinExistence type="predicted"/>
<dbReference type="Proteomes" id="UP000446866">
    <property type="component" value="Unassembled WGS sequence"/>
</dbReference>
<gene>
    <name evidence="1" type="ORF">D0435_02685</name>
</gene>